<reference evidence="2" key="1">
    <citation type="submission" date="2012-12" db="EMBL/GenBank/DDBJ databases">
        <authorList>
            <person name="Lang B.F."/>
        </authorList>
    </citation>
    <scope>NUCLEOTIDE SEQUENCE</scope>
    <source>
        <strain evidence="2">MvSl135HT1</strain>
    </source>
</reference>
<gene>
    <name evidence="2" type="primary">orf115</name>
</gene>
<keyword evidence="1" id="KW-0812">Transmembrane</keyword>
<organism evidence="2">
    <name type="scientific">Microbotryum lychnidis-dioicae</name>
    <dbReference type="NCBI Taxonomy" id="288795"/>
    <lineage>
        <taxon>Eukaryota</taxon>
        <taxon>Fungi</taxon>
        <taxon>Dikarya</taxon>
        <taxon>Basidiomycota</taxon>
        <taxon>Pucciniomycotina</taxon>
        <taxon>Microbotryomycetes</taxon>
        <taxon>Microbotryales</taxon>
        <taxon>Microbotryaceae</taxon>
        <taxon>Microbotryum</taxon>
    </lineage>
</organism>
<accession>M1GMF0</accession>
<dbReference type="EMBL" id="KC285586">
    <property type="protein sequence ID" value="AGE14584.1"/>
    <property type="molecule type" value="Genomic_DNA"/>
</dbReference>
<dbReference type="GeneID" id="14658438"/>
<keyword evidence="1" id="KW-0472">Membrane</keyword>
<evidence type="ECO:0000256" key="1">
    <source>
        <dbReference type="SAM" id="Phobius"/>
    </source>
</evidence>
<keyword evidence="1" id="KW-1133">Transmembrane helix</keyword>
<evidence type="ECO:0000313" key="2">
    <source>
        <dbReference type="EMBL" id="AGE14584.1"/>
    </source>
</evidence>
<dbReference type="AlphaFoldDB" id="M1GMF0"/>
<proteinExistence type="predicted"/>
<dbReference type="RefSeq" id="YP_007475371.1">
    <property type="nucleotide sequence ID" value="NC_020353.1"/>
</dbReference>
<feature type="transmembrane region" description="Helical" evidence="1">
    <location>
        <begin position="33"/>
        <end position="52"/>
    </location>
</feature>
<sequence>MQQPFFDFIKKGQVSLDLLIENWVNWQEKLTPFFSVFSLFCRPGALVALFFCKKCKKIKAETKKKIKKKRVGPDYLSGFIQIKACKSTCSEVLYDGTIKFSSRFLPAPFRYPWFF</sequence>
<geneLocation type="mitochondrion" evidence="2"/>
<keyword evidence="2" id="KW-0496">Mitochondrion</keyword>
<name>M1GMF0_9BASI</name>
<protein>
    <submittedName>
        <fullName evidence="2">Uncharacterized protein</fullName>
    </submittedName>
</protein>